<dbReference type="SMART" id="SM00829">
    <property type="entry name" value="PKS_ER"/>
    <property type="match status" value="1"/>
</dbReference>
<dbReference type="Pfam" id="PF13602">
    <property type="entry name" value="ADH_zinc_N_2"/>
    <property type="match status" value="1"/>
</dbReference>
<dbReference type="InterPro" id="IPR052733">
    <property type="entry name" value="Chloroplast_QOR"/>
</dbReference>
<keyword evidence="3" id="KW-1185">Reference proteome</keyword>
<evidence type="ECO:0000259" key="1">
    <source>
        <dbReference type="SMART" id="SM00829"/>
    </source>
</evidence>
<protein>
    <submittedName>
        <fullName evidence="2">NADPH:quinone reductase</fullName>
    </submittedName>
</protein>
<name>A0ABQ1QT88_9FLAO</name>
<dbReference type="PANTHER" id="PTHR44013">
    <property type="entry name" value="ZINC-TYPE ALCOHOL DEHYDROGENASE-LIKE PROTEIN C16A3.02C"/>
    <property type="match status" value="1"/>
</dbReference>
<comment type="caution">
    <text evidence="2">The sequence shown here is derived from an EMBL/GenBank/DDBJ whole genome shotgun (WGS) entry which is preliminary data.</text>
</comment>
<dbReference type="InterPro" id="IPR011032">
    <property type="entry name" value="GroES-like_sf"/>
</dbReference>
<dbReference type="InterPro" id="IPR036291">
    <property type="entry name" value="NAD(P)-bd_dom_sf"/>
</dbReference>
<dbReference type="SUPFAM" id="SSF50129">
    <property type="entry name" value="GroES-like"/>
    <property type="match status" value="1"/>
</dbReference>
<dbReference type="PROSITE" id="PS01162">
    <property type="entry name" value="QOR_ZETA_CRYSTAL"/>
    <property type="match status" value="1"/>
</dbReference>
<dbReference type="InterPro" id="IPR002364">
    <property type="entry name" value="Quin_OxRdtase/zeta-crystal_CS"/>
</dbReference>
<proteinExistence type="predicted"/>
<accession>A0ABQ1QT88</accession>
<dbReference type="Proteomes" id="UP000625780">
    <property type="component" value="Unassembled WGS sequence"/>
</dbReference>
<dbReference type="InterPro" id="IPR020843">
    <property type="entry name" value="ER"/>
</dbReference>
<evidence type="ECO:0000313" key="3">
    <source>
        <dbReference type="Proteomes" id="UP000625780"/>
    </source>
</evidence>
<gene>
    <name evidence="2" type="ORF">GCM10011361_04260</name>
</gene>
<dbReference type="PANTHER" id="PTHR44013:SF1">
    <property type="entry name" value="ZINC-TYPE ALCOHOL DEHYDROGENASE-LIKE PROTEIN C16A3.02C"/>
    <property type="match status" value="1"/>
</dbReference>
<organism evidence="2 3">
    <name type="scientific">Muriicola marianensis</name>
    <dbReference type="NCBI Taxonomy" id="1324801"/>
    <lineage>
        <taxon>Bacteria</taxon>
        <taxon>Pseudomonadati</taxon>
        <taxon>Bacteroidota</taxon>
        <taxon>Flavobacteriia</taxon>
        <taxon>Flavobacteriales</taxon>
        <taxon>Flavobacteriaceae</taxon>
        <taxon>Muriicola</taxon>
    </lineage>
</organism>
<dbReference type="Pfam" id="PF08240">
    <property type="entry name" value="ADH_N"/>
    <property type="match status" value="1"/>
</dbReference>
<dbReference type="RefSeq" id="WP_188369055.1">
    <property type="nucleotide sequence ID" value="NZ_BMFH01000001.1"/>
</dbReference>
<dbReference type="Gene3D" id="3.90.180.10">
    <property type="entry name" value="Medium-chain alcohol dehydrogenases, catalytic domain"/>
    <property type="match status" value="1"/>
</dbReference>
<dbReference type="EMBL" id="BMFH01000001">
    <property type="protein sequence ID" value="GGD40281.1"/>
    <property type="molecule type" value="Genomic_DNA"/>
</dbReference>
<reference evidence="3" key="1">
    <citation type="journal article" date="2019" name="Int. J. Syst. Evol. Microbiol.">
        <title>The Global Catalogue of Microorganisms (GCM) 10K type strain sequencing project: providing services to taxonomists for standard genome sequencing and annotation.</title>
        <authorList>
            <consortium name="The Broad Institute Genomics Platform"/>
            <consortium name="The Broad Institute Genome Sequencing Center for Infectious Disease"/>
            <person name="Wu L."/>
            <person name="Ma J."/>
        </authorList>
    </citation>
    <scope>NUCLEOTIDE SEQUENCE [LARGE SCALE GENOMIC DNA]</scope>
    <source>
        <strain evidence="3">CGMCC 1.12606</strain>
    </source>
</reference>
<evidence type="ECO:0000313" key="2">
    <source>
        <dbReference type="EMBL" id="GGD40281.1"/>
    </source>
</evidence>
<dbReference type="Gene3D" id="3.40.50.720">
    <property type="entry name" value="NAD(P)-binding Rossmann-like Domain"/>
    <property type="match status" value="1"/>
</dbReference>
<feature type="domain" description="Enoyl reductase (ER)" evidence="1">
    <location>
        <begin position="10"/>
        <end position="322"/>
    </location>
</feature>
<sequence length="326" mass="36968">MKAYVINSYGPPEAILRLKDEKPKHPGDTEVKIQVCATTVNDYDWCICSGKPWEYRLLFGLLRQRKKLRIPGMEVAGIVHEIGKHVTRFKPGDEVYGDISDYGFGSYAEFLCIDEKALHPKPQKMSFEEAASIPHAAMLALQGLRDAGEIRQGQKVLINGGGGGMGAFAVQIAKYYNSQVTGVDRKEKLDAMKTLGYDHVIDYNSEDFTKGEERYDLILDCRTNRSLWKYLKVLKPHGKYVTVGGRSGKLLQMLFMNPLLKIFSNKRTRLVMLAANRDLDFIEKLYDEHKLRCQIDGPYSFEEIPRAVQRFGDAQHVGKIVISVRS</sequence>
<dbReference type="InterPro" id="IPR013154">
    <property type="entry name" value="ADH-like_N"/>
</dbReference>
<dbReference type="CDD" id="cd08267">
    <property type="entry name" value="MDR1"/>
    <property type="match status" value="1"/>
</dbReference>
<dbReference type="SUPFAM" id="SSF51735">
    <property type="entry name" value="NAD(P)-binding Rossmann-fold domains"/>
    <property type="match status" value="1"/>
</dbReference>